<reference evidence="10 11" key="1">
    <citation type="journal article" date="2020" name="Biotechnol. Biofuels">
        <title>New insights from the biogas microbiome by comprehensive genome-resolved metagenomics of nearly 1600 species originating from multiple anaerobic digesters.</title>
        <authorList>
            <person name="Campanaro S."/>
            <person name="Treu L."/>
            <person name="Rodriguez-R L.M."/>
            <person name="Kovalovszki A."/>
            <person name="Ziels R.M."/>
            <person name="Maus I."/>
            <person name="Zhu X."/>
            <person name="Kougias P.G."/>
            <person name="Basile A."/>
            <person name="Luo G."/>
            <person name="Schluter A."/>
            <person name="Konstantinidis K.T."/>
            <person name="Angelidaki I."/>
        </authorList>
    </citation>
    <scope>NUCLEOTIDE SEQUENCE [LARGE SCALE GENOMIC DNA]</scope>
    <source>
        <strain evidence="10">AS06rmzACSIP_256</strain>
    </source>
</reference>
<organism evidence="10 11">
    <name type="scientific">Thauera phenolivorans</name>
    <dbReference type="NCBI Taxonomy" id="1792543"/>
    <lineage>
        <taxon>Bacteria</taxon>
        <taxon>Pseudomonadati</taxon>
        <taxon>Pseudomonadota</taxon>
        <taxon>Betaproteobacteria</taxon>
        <taxon>Rhodocyclales</taxon>
        <taxon>Zoogloeaceae</taxon>
        <taxon>Thauera</taxon>
    </lineage>
</organism>
<keyword evidence="7 8" id="KW-0131">Cell cycle</keyword>
<evidence type="ECO:0000256" key="5">
    <source>
        <dbReference type="ARBA" id="ARBA00022989"/>
    </source>
</evidence>
<dbReference type="Proteomes" id="UP000536534">
    <property type="component" value="Unassembled WGS sequence"/>
</dbReference>
<keyword evidence="5 8" id="KW-1133">Transmembrane helix</keyword>
<dbReference type="PANTHER" id="PTHR37479:SF1">
    <property type="entry name" value="CELL DIVISION PROTEIN FTSL"/>
    <property type="match status" value="1"/>
</dbReference>
<evidence type="ECO:0000256" key="7">
    <source>
        <dbReference type="ARBA" id="ARBA00023306"/>
    </source>
</evidence>
<keyword evidence="8" id="KW-0997">Cell inner membrane</keyword>
<proteinExistence type="inferred from homology"/>
<evidence type="ECO:0000256" key="8">
    <source>
        <dbReference type="HAMAP-Rule" id="MF_00910"/>
    </source>
</evidence>
<evidence type="ECO:0000313" key="11">
    <source>
        <dbReference type="Proteomes" id="UP000536534"/>
    </source>
</evidence>
<dbReference type="InterPro" id="IPR011922">
    <property type="entry name" value="Cell_div_FtsL"/>
</dbReference>
<keyword evidence="2 8" id="KW-1003">Cell membrane</keyword>
<dbReference type="PANTHER" id="PTHR37479">
    <property type="entry name" value="CELL DIVISION PROTEIN FTSL"/>
    <property type="match status" value="1"/>
</dbReference>
<dbReference type="GO" id="GO:0043093">
    <property type="term" value="P:FtsZ-dependent cytokinesis"/>
    <property type="evidence" value="ECO:0007669"/>
    <property type="project" value="UniProtKB-UniRule"/>
</dbReference>
<evidence type="ECO:0000313" key="10">
    <source>
        <dbReference type="EMBL" id="NLF52819.1"/>
    </source>
</evidence>
<gene>
    <name evidence="8 10" type="primary">ftsL</name>
    <name evidence="10" type="ORF">GX576_00170</name>
</gene>
<sequence length="91" mass="10205">MIRTVRLDAILVALVVSSAFGVVSAQHQARKLFSELEREQARAHDLEVEWGQLQLEQSTWAAHARVERFARARLDMAVPAPGQVLVMESQP</sequence>
<dbReference type="AlphaFoldDB" id="A0A7X7LSY2"/>
<dbReference type="EMBL" id="JAAYYV010000004">
    <property type="protein sequence ID" value="NLF52819.1"/>
    <property type="molecule type" value="Genomic_DNA"/>
</dbReference>
<keyword evidence="6 8" id="KW-0472">Membrane</keyword>
<dbReference type="HAMAP" id="MF_00910">
    <property type="entry name" value="FtsL"/>
    <property type="match status" value="1"/>
</dbReference>
<accession>A0A7X7LSY2</accession>
<comment type="caution">
    <text evidence="10">The sequence shown here is derived from an EMBL/GenBank/DDBJ whole genome shotgun (WGS) entry which is preliminary data.</text>
</comment>
<evidence type="ECO:0000256" key="4">
    <source>
        <dbReference type="ARBA" id="ARBA00022692"/>
    </source>
</evidence>
<evidence type="ECO:0000256" key="1">
    <source>
        <dbReference type="ARBA" id="ARBA00004401"/>
    </source>
</evidence>
<protein>
    <recommendedName>
        <fullName evidence="8 9">Cell division protein FtsL</fullName>
    </recommendedName>
</protein>
<name>A0A7X7LSY2_9RHOO</name>
<comment type="similarity">
    <text evidence="8">Belongs to the FtsL family.</text>
</comment>
<dbReference type="Pfam" id="PF04999">
    <property type="entry name" value="FtsL"/>
    <property type="match status" value="1"/>
</dbReference>
<dbReference type="RefSeq" id="WP_068803981.1">
    <property type="nucleotide sequence ID" value="NZ_MBFM01000001.1"/>
</dbReference>
<comment type="subunit">
    <text evidence="8">Part of a complex composed of FtsB, FtsL and FtsQ.</text>
</comment>
<evidence type="ECO:0000256" key="2">
    <source>
        <dbReference type="ARBA" id="ARBA00022475"/>
    </source>
</evidence>
<dbReference type="GO" id="GO:0005886">
    <property type="term" value="C:plasma membrane"/>
    <property type="evidence" value="ECO:0007669"/>
    <property type="project" value="UniProtKB-SubCell"/>
</dbReference>
<keyword evidence="3 8" id="KW-0132">Cell division</keyword>
<evidence type="ECO:0000256" key="9">
    <source>
        <dbReference type="NCBIfam" id="TIGR02209"/>
    </source>
</evidence>
<evidence type="ECO:0000256" key="6">
    <source>
        <dbReference type="ARBA" id="ARBA00023136"/>
    </source>
</evidence>
<comment type="function">
    <text evidence="8">Essential cell division protein. May link together the upstream cell division proteins, which are predominantly cytoplasmic, with the downstream cell division proteins, which are predominantly periplasmic.</text>
</comment>
<dbReference type="OrthoDB" id="5298556at2"/>
<dbReference type="NCBIfam" id="TIGR02209">
    <property type="entry name" value="ftsL_broad"/>
    <property type="match status" value="1"/>
</dbReference>
<keyword evidence="4 8" id="KW-0812">Transmembrane</keyword>
<evidence type="ECO:0000256" key="3">
    <source>
        <dbReference type="ARBA" id="ARBA00022618"/>
    </source>
</evidence>
<comment type="subcellular location">
    <subcellularLocation>
        <location evidence="8">Cell inner membrane</location>
        <topology evidence="8">Single-pass type II membrane protein</topology>
    </subcellularLocation>
    <subcellularLocation>
        <location evidence="1">Cell membrane</location>
        <topology evidence="1">Single-pass type II membrane protein</topology>
    </subcellularLocation>
    <text evidence="8">Localizes to the division septum where it forms a ring structure.</text>
</comment>
<dbReference type="GO" id="GO:0032153">
    <property type="term" value="C:cell division site"/>
    <property type="evidence" value="ECO:0007669"/>
    <property type="project" value="UniProtKB-UniRule"/>
</dbReference>